<sequence length="83" mass="9787">MISSMGTTKLKAAEHPTQNHVQKKIKEQQDSFEKHNGFFRSKQDEKGNFPNIFFSWLCCRQLLKPFEALTIEMFQSPTRRNPK</sequence>
<organism evidence="2 3">
    <name type="scientific">Alligator mississippiensis</name>
    <name type="common">American alligator</name>
    <dbReference type="NCBI Taxonomy" id="8496"/>
    <lineage>
        <taxon>Eukaryota</taxon>
        <taxon>Metazoa</taxon>
        <taxon>Chordata</taxon>
        <taxon>Craniata</taxon>
        <taxon>Vertebrata</taxon>
        <taxon>Euteleostomi</taxon>
        <taxon>Archelosauria</taxon>
        <taxon>Archosauria</taxon>
        <taxon>Crocodylia</taxon>
        <taxon>Alligatoridae</taxon>
        <taxon>Alligatorinae</taxon>
        <taxon>Alligator</taxon>
    </lineage>
</organism>
<evidence type="ECO:0000313" key="3">
    <source>
        <dbReference type="Proteomes" id="UP000050525"/>
    </source>
</evidence>
<feature type="region of interest" description="Disordered" evidence="1">
    <location>
        <begin position="1"/>
        <end position="28"/>
    </location>
</feature>
<dbReference type="AlphaFoldDB" id="A0A151MK69"/>
<evidence type="ECO:0000256" key="1">
    <source>
        <dbReference type="SAM" id="MobiDB-lite"/>
    </source>
</evidence>
<evidence type="ECO:0000313" key="2">
    <source>
        <dbReference type="EMBL" id="KYO24922.1"/>
    </source>
</evidence>
<proteinExistence type="predicted"/>
<dbReference type="Proteomes" id="UP000050525">
    <property type="component" value="Unassembled WGS sequence"/>
</dbReference>
<accession>A0A151MK69</accession>
<protein>
    <submittedName>
        <fullName evidence="2">Uncharacterized protein</fullName>
    </submittedName>
</protein>
<keyword evidence="3" id="KW-1185">Reference proteome</keyword>
<reference evidence="2 3" key="1">
    <citation type="journal article" date="2012" name="Genome Biol.">
        <title>Sequencing three crocodilian genomes to illuminate the evolution of archosaurs and amniotes.</title>
        <authorList>
            <person name="St John J.A."/>
            <person name="Braun E.L."/>
            <person name="Isberg S.R."/>
            <person name="Miles L.G."/>
            <person name="Chong A.Y."/>
            <person name="Gongora J."/>
            <person name="Dalzell P."/>
            <person name="Moran C."/>
            <person name="Bed'hom B."/>
            <person name="Abzhanov A."/>
            <person name="Burgess S.C."/>
            <person name="Cooksey A.M."/>
            <person name="Castoe T.A."/>
            <person name="Crawford N.G."/>
            <person name="Densmore L.D."/>
            <person name="Drew J.C."/>
            <person name="Edwards S.V."/>
            <person name="Faircloth B.C."/>
            <person name="Fujita M.K."/>
            <person name="Greenwold M.J."/>
            <person name="Hoffmann F.G."/>
            <person name="Howard J.M."/>
            <person name="Iguchi T."/>
            <person name="Janes D.E."/>
            <person name="Khan S.Y."/>
            <person name="Kohno S."/>
            <person name="de Koning A.J."/>
            <person name="Lance S.L."/>
            <person name="McCarthy F.M."/>
            <person name="McCormack J.E."/>
            <person name="Merchant M.E."/>
            <person name="Peterson D.G."/>
            <person name="Pollock D.D."/>
            <person name="Pourmand N."/>
            <person name="Raney B.J."/>
            <person name="Roessler K.A."/>
            <person name="Sanford J.R."/>
            <person name="Sawyer R.H."/>
            <person name="Schmidt C.J."/>
            <person name="Triplett E.W."/>
            <person name="Tuberville T.D."/>
            <person name="Venegas-Anaya M."/>
            <person name="Howard J.T."/>
            <person name="Jarvis E.D."/>
            <person name="Guillette L.J.Jr."/>
            <person name="Glenn T.C."/>
            <person name="Green R.E."/>
            <person name="Ray D.A."/>
        </authorList>
    </citation>
    <scope>NUCLEOTIDE SEQUENCE [LARGE SCALE GENOMIC DNA]</scope>
    <source>
        <strain evidence="2">KSC_2009_1</strain>
    </source>
</reference>
<dbReference type="EMBL" id="AKHW03005996">
    <property type="protein sequence ID" value="KYO24922.1"/>
    <property type="molecule type" value="Genomic_DNA"/>
</dbReference>
<name>A0A151MK69_ALLMI</name>
<gene>
    <name evidence="2" type="ORF">Y1Q_0023788</name>
</gene>
<comment type="caution">
    <text evidence="2">The sequence shown here is derived from an EMBL/GenBank/DDBJ whole genome shotgun (WGS) entry which is preliminary data.</text>
</comment>